<organism evidence="2 3">
    <name type="scientific">Streptomyces antimycoticus</name>
    <dbReference type="NCBI Taxonomy" id="68175"/>
    <lineage>
        <taxon>Bacteria</taxon>
        <taxon>Bacillati</taxon>
        <taxon>Actinomycetota</taxon>
        <taxon>Actinomycetes</taxon>
        <taxon>Kitasatosporales</taxon>
        <taxon>Streptomycetaceae</taxon>
        <taxon>Streptomyces</taxon>
        <taxon>Streptomyces violaceusniger group</taxon>
    </lineage>
</organism>
<protein>
    <submittedName>
        <fullName evidence="2">Uncharacterized protein</fullName>
    </submittedName>
</protein>
<name>A0A499UI65_9ACTN</name>
<evidence type="ECO:0000313" key="2">
    <source>
        <dbReference type="EMBL" id="BBJ39930.1"/>
    </source>
</evidence>
<gene>
    <name evidence="2" type="ORF">SSPO_026480</name>
</gene>
<dbReference type="AlphaFoldDB" id="A0A499UI65"/>
<evidence type="ECO:0000256" key="1">
    <source>
        <dbReference type="SAM" id="MobiDB-lite"/>
    </source>
</evidence>
<evidence type="ECO:0000313" key="3">
    <source>
        <dbReference type="Proteomes" id="UP000463951"/>
    </source>
</evidence>
<feature type="compositionally biased region" description="Basic and acidic residues" evidence="1">
    <location>
        <begin position="103"/>
        <end position="142"/>
    </location>
</feature>
<feature type="compositionally biased region" description="Basic and acidic residues" evidence="1">
    <location>
        <begin position="65"/>
        <end position="78"/>
    </location>
</feature>
<proteinExistence type="predicted"/>
<dbReference type="Proteomes" id="UP000463951">
    <property type="component" value="Chromosome"/>
</dbReference>
<dbReference type="EMBL" id="AP019620">
    <property type="protein sequence ID" value="BBJ39930.1"/>
    <property type="molecule type" value="Genomic_DNA"/>
</dbReference>
<feature type="compositionally biased region" description="Basic residues" evidence="1">
    <location>
        <begin position="193"/>
        <end position="204"/>
    </location>
</feature>
<sequence>MQVLGDAGALGQRGGLGLPGVLELGEQQLRALLVVACLPHADRHQGEDHAEQQLAGQVGHAAVRTGDRGGDQTCHEGAAEQCGLPSPQHEEGGQHGRRRRQDGHRTGLEDAEREPEPGDRQAERDAGEGLRDRPQPRGDGGRRQQAAGEDQSDGEVHPVYAGPRLGAQTARRWRPGCPTALVADAGSGARAGPGHRRAPRSAAD</sequence>
<accession>A0A499UI65</accession>
<feature type="region of interest" description="Disordered" evidence="1">
    <location>
        <begin position="46"/>
        <end position="204"/>
    </location>
</feature>
<reference evidence="2 3" key="1">
    <citation type="journal article" date="2020" name="Int. J. Syst. Evol. Microbiol.">
        <title>Reclassification of Streptomyces castelarensis and Streptomyces sporoclivatus as later heterotypic synonyms of Streptomyces antimycoticus.</title>
        <authorList>
            <person name="Komaki H."/>
            <person name="Tamura T."/>
        </authorList>
    </citation>
    <scope>NUCLEOTIDE SEQUENCE [LARGE SCALE GENOMIC DNA]</scope>
    <source>
        <strain evidence="2 3">NBRC 100767</strain>
    </source>
</reference>